<feature type="transmembrane region" description="Helical" evidence="9">
    <location>
        <begin position="20"/>
        <end position="38"/>
    </location>
</feature>
<evidence type="ECO:0000256" key="8">
    <source>
        <dbReference type="ARBA" id="ARBA00034708"/>
    </source>
</evidence>
<protein>
    <submittedName>
        <fullName evidence="10">Bestrophin family protein</fullName>
    </submittedName>
</protein>
<dbReference type="Pfam" id="PF25539">
    <property type="entry name" value="Bestrophin_2"/>
    <property type="match status" value="1"/>
</dbReference>
<keyword evidence="6" id="KW-0406">Ion transport</keyword>
<evidence type="ECO:0000256" key="1">
    <source>
        <dbReference type="ARBA" id="ARBA00004651"/>
    </source>
</evidence>
<feature type="transmembrane region" description="Helical" evidence="9">
    <location>
        <begin position="227"/>
        <end position="243"/>
    </location>
</feature>
<dbReference type="Proteomes" id="UP001501725">
    <property type="component" value="Unassembled WGS sequence"/>
</dbReference>
<evidence type="ECO:0000256" key="7">
    <source>
        <dbReference type="ARBA" id="ARBA00023136"/>
    </source>
</evidence>
<accession>A0ABP8HDP3</accession>
<evidence type="ECO:0000256" key="2">
    <source>
        <dbReference type="ARBA" id="ARBA00022448"/>
    </source>
</evidence>
<name>A0ABP8HDP3_9BACT</name>
<sequence>MIVEKKVPFSYILNKVRYDLLFVLALSILINLAANRFTNRIPEMPLSVAAFLGTAISILLSFKLSQSYDRWWEARKVWGAIVNDSRSLILQLQQFAGTDAPLQRLAHRQIAWCYVLGRSLRGQPPLDGIGDLLQEAELERVATHRNMPLALLRQHGADLRALQEAGQLSWYGQVQLDATLVRLTDAMGKAERINGTVFPVTYRLFLHYAIYLFVVVLSIALKDVAPVFEIPLLVLIASVFFLLEKSAFHLQDPFRNRPSDIPVTAIARTIEINIRQLMGEADIPGPATPEGFYLL</sequence>
<comment type="caution">
    <text evidence="10">The sequence shown here is derived from an EMBL/GenBank/DDBJ whole genome shotgun (WGS) entry which is preliminary data.</text>
</comment>
<dbReference type="InterPro" id="IPR044669">
    <property type="entry name" value="YneE/VCCN1/2-like"/>
</dbReference>
<keyword evidence="7 9" id="KW-0472">Membrane</keyword>
<evidence type="ECO:0000256" key="6">
    <source>
        <dbReference type="ARBA" id="ARBA00023065"/>
    </source>
</evidence>
<keyword evidence="11" id="KW-1185">Reference proteome</keyword>
<evidence type="ECO:0000256" key="9">
    <source>
        <dbReference type="SAM" id="Phobius"/>
    </source>
</evidence>
<evidence type="ECO:0000256" key="4">
    <source>
        <dbReference type="ARBA" id="ARBA00022692"/>
    </source>
</evidence>
<feature type="transmembrane region" description="Helical" evidence="9">
    <location>
        <begin position="44"/>
        <end position="62"/>
    </location>
</feature>
<organism evidence="10 11">
    <name type="scientific">Flaviaesturariibacter amylovorans</name>
    <dbReference type="NCBI Taxonomy" id="1084520"/>
    <lineage>
        <taxon>Bacteria</taxon>
        <taxon>Pseudomonadati</taxon>
        <taxon>Bacteroidota</taxon>
        <taxon>Chitinophagia</taxon>
        <taxon>Chitinophagales</taxon>
        <taxon>Chitinophagaceae</taxon>
        <taxon>Flaviaestuariibacter</taxon>
    </lineage>
</organism>
<feature type="transmembrane region" description="Helical" evidence="9">
    <location>
        <begin position="202"/>
        <end position="221"/>
    </location>
</feature>
<dbReference type="PANTHER" id="PTHR33281">
    <property type="entry name" value="UPF0187 PROTEIN YNEE"/>
    <property type="match status" value="1"/>
</dbReference>
<evidence type="ECO:0000256" key="3">
    <source>
        <dbReference type="ARBA" id="ARBA00022475"/>
    </source>
</evidence>
<keyword evidence="2" id="KW-0813">Transport</keyword>
<dbReference type="EMBL" id="BAABGY010000009">
    <property type="protein sequence ID" value="GAA4337497.1"/>
    <property type="molecule type" value="Genomic_DNA"/>
</dbReference>
<gene>
    <name evidence="10" type="ORF">GCM10023184_33380</name>
</gene>
<reference evidence="11" key="1">
    <citation type="journal article" date="2019" name="Int. J. Syst. Evol. Microbiol.">
        <title>The Global Catalogue of Microorganisms (GCM) 10K type strain sequencing project: providing services to taxonomists for standard genome sequencing and annotation.</title>
        <authorList>
            <consortium name="The Broad Institute Genomics Platform"/>
            <consortium name="The Broad Institute Genome Sequencing Center for Infectious Disease"/>
            <person name="Wu L."/>
            <person name="Ma J."/>
        </authorList>
    </citation>
    <scope>NUCLEOTIDE SEQUENCE [LARGE SCALE GENOMIC DNA]</scope>
    <source>
        <strain evidence="11">JCM 17919</strain>
    </source>
</reference>
<keyword evidence="5 9" id="KW-1133">Transmembrane helix</keyword>
<dbReference type="RefSeq" id="WP_345256918.1">
    <property type="nucleotide sequence ID" value="NZ_BAABGY010000009.1"/>
</dbReference>
<keyword evidence="3" id="KW-1003">Cell membrane</keyword>
<comment type="subcellular location">
    <subcellularLocation>
        <location evidence="1">Cell membrane</location>
        <topology evidence="1">Multi-pass membrane protein</topology>
    </subcellularLocation>
</comment>
<evidence type="ECO:0000313" key="11">
    <source>
        <dbReference type="Proteomes" id="UP001501725"/>
    </source>
</evidence>
<comment type="similarity">
    <text evidence="8">Belongs to the anion channel-forming bestrophin (TC 1.A.46) family.</text>
</comment>
<proteinExistence type="inferred from homology"/>
<dbReference type="PANTHER" id="PTHR33281:SF19">
    <property type="entry name" value="VOLTAGE-DEPENDENT ANION CHANNEL-FORMING PROTEIN YNEE"/>
    <property type="match status" value="1"/>
</dbReference>
<evidence type="ECO:0000313" key="10">
    <source>
        <dbReference type="EMBL" id="GAA4337497.1"/>
    </source>
</evidence>
<evidence type="ECO:0000256" key="5">
    <source>
        <dbReference type="ARBA" id="ARBA00022989"/>
    </source>
</evidence>
<keyword evidence="4 9" id="KW-0812">Transmembrane</keyword>